<dbReference type="PANTHER" id="PTHR10974">
    <property type="entry name" value="FI08016P-RELATED"/>
    <property type="match status" value="1"/>
</dbReference>
<keyword evidence="1" id="KW-1133">Transmembrane helix</keyword>
<organism evidence="2 3">
    <name type="scientific">Bursaphelenchus xylophilus</name>
    <name type="common">Pinewood nematode worm</name>
    <name type="synonym">Aphelenchoides xylophilus</name>
    <dbReference type="NCBI Taxonomy" id="6326"/>
    <lineage>
        <taxon>Eukaryota</taxon>
        <taxon>Metazoa</taxon>
        <taxon>Ecdysozoa</taxon>
        <taxon>Nematoda</taxon>
        <taxon>Chromadorea</taxon>
        <taxon>Rhabditida</taxon>
        <taxon>Tylenchina</taxon>
        <taxon>Tylenchomorpha</taxon>
        <taxon>Aphelenchoidea</taxon>
        <taxon>Aphelenchoididae</taxon>
        <taxon>Bursaphelenchus</taxon>
    </lineage>
</organism>
<gene>
    <name evidence="2" type="ORF">BXYJ_LOCUS12624</name>
</gene>
<keyword evidence="1" id="KW-0472">Membrane</keyword>
<dbReference type="AlphaFoldDB" id="A0A7I8XIS2"/>
<dbReference type="Proteomes" id="UP000582659">
    <property type="component" value="Unassembled WGS sequence"/>
</dbReference>
<reference evidence="2" key="1">
    <citation type="submission" date="2020-09" db="EMBL/GenBank/DDBJ databases">
        <authorList>
            <person name="Kikuchi T."/>
        </authorList>
    </citation>
    <scope>NUCLEOTIDE SEQUENCE</scope>
    <source>
        <strain evidence="2">Ka4C1</strain>
    </source>
</reference>
<evidence type="ECO:0000256" key="1">
    <source>
        <dbReference type="SAM" id="Phobius"/>
    </source>
</evidence>
<dbReference type="EMBL" id="CAJFCV020000005">
    <property type="protein sequence ID" value="CAG9125138.1"/>
    <property type="molecule type" value="Genomic_DNA"/>
</dbReference>
<keyword evidence="1" id="KW-0812">Transmembrane</keyword>
<comment type="caution">
    <text evidence="2">The sequence shown here is derived from an EMBL/GenBank/DDBJ whole genome shotgun (WGS) entry which is preliminary data.</text>
</comment>
<feature type="transmembrane region" description="Helical" evidence="1">
    <location>
        <begin position="29"/>
        <end position="51"/>
    </location>
</feature>
<dbReference type="EMBL" id="CAJFDI010000005">
    <property type="protein sequence ID" value="CAD5232533.1"/>
    <property type="molecule type" value="Genomic_DNA"/>
</dbReference>
<dbReference type="PANTHER" id="PTHR10974:SF4">
    <property type="entry name" value="PROTEIN CBG09258"/>
    <property type="match status" value="1"/>
</dbReference>
<accession>A0A7I8XIS2</accession>
<dbReference type="InterPro" id="IPR004245">
    <property type="entry name" value="DUF229"/>
</dbReference>
<proteinExistence type="predicted"/>
<name>A0A7I8XIS2_BURXY</name>
<evidence type="ECO:0000313" key="2">
    <source>
        <dbReference type="EMBL" id="CAD5232533.1"/>
    </source>
</evidence>
<dbReference type="Proteomes" id="UP000659654">
    <property type="component" value="Unassembled WGS sequence"/>
</dbReference>
<evidence type="ECO:0000313" key="3">
    <source>
        <dbReference type="Proteomes" id="UP000659654"/>
    </source>
</evidence>
<keyword evidence="3" id="KW-1185">Reference proteome</keyword>
<dbReference type="GO" id="GO:0005615">
    <property type="term" value="C:extracellular space"/>
    <property type="evidence" value="ECO:0007669"/>
    <property type="project" value="TreeGrafter"/>
</dbReference>
<protein>
    <submittedName>
        <fullName evidence="2">(pine wood nematode) hypothetical protein</fullName>
    </submittedName>
</protein>
<dbReference type="OrthoDB" id="10478585at2759"/>
<sequence length="593" mass="67466">MESIRYKLLLNYRINCSYELMKRILLSKLGILFIVTSSLCVLAYVVVGMFFPDPRHRFPLASVAEVRKYLDVPPKFKSFVRKRSRYDMTAVEYKFSHPQEFRCKIIPAQRTDDSTISTTVNADIKCLEKEEQLVRQTTFGDFYVKIAEIKNGRPEFRCFYSDLASSDSSDKYQLREGKQRLDVEQVKIECFNQQNESLFSDVFFSLQPKNHVANNSEISDNRHRNYSFAFLNLNGISKSDLISKMPLTVDALETINTQLLNGFHSAENIVKLNDDLMKKLMKSAQDDGYITMLNTMSSSTTFDITPTFDLSSFNKYLLENSSQSHVQCSEHPYERVLNVLKRFLSKYPSVPTFSITDLDVSDLPDLGALDSHLSHILDRSYLNGGFERTVFVITGQKANSHPFLGLTIPRSFFGINPEKYSILLKNKNSFVLLDDVYATVNEIMGKKVDNGVSFLQEISVDRDCEGMKVGKEQCQCIKEAPGRIDDVNFVSNLSSEAKVNVENALNKLECPKTFSISNITDLKRFESIQGNIYQATVPLDISWELGSLGLQVEILFDNNGKVLLKPYIKHADSKCTVKILDHLCHCRPGHGAH</sequence>